<evidence type="ECO:0000256" key="1">
    <source>
        <dbReference type="SAM" id="SignalP"/>
    </source>
</evidence>
<feature type="signal peptide" evidence="1">
    <location>
        <begin position="1"/>
        <end position="19"/>
    </location>
</feature>
<dbReference type="PROSITE" id="PS00018">
    <property type="entry name" value="EF_HAND_1"/>
    <property type="match status" value="1"/>
</dbReference>
<dbReference type="GO" id="GO:0005509">
    <property type="term" value="F:calcium ion binding"/>
    <property type="evidence" value="ECO:0007669"/>
    <property type="project" value="InterPro"/>
</dbReference>
<dbReference type="InterPro" id="IPR011992">
    <property type="entry name" value="EF-hand-dom_pair"/>
</dbReference>
<dbReference type="InterPro" id="IPR002048">
    <property type="entry name" value="EF_hand_dom"/>
</dbReference>
<dbReference type="Pfam" id="PF13202">
    <property type="entry name" value="EF-hand_5"/>
    <property type="match status" value="1"/>
</dbReference>
<sequence length="78" mass="8065">MKKTALIILPALLATPLLAETPLVDADGNGTYSYNEISAAHPDVSEDAFAEMDANGDGEIDADELAMAKDAGMIPSEG</sequence>
<accession>A0A1G8RW21</accession>
<evidence type="ECO:0000313" key="4">
    <source>
        <dbReference type="Proteomes" id="UP000199340"/>
    </source>
</evidence>
<gene>
    <name evidence="3" type="ORF">SAMN05421850_11030</name>
</gene>
<dbReference type="RefSeq" id="WP_090030101.1">
    <property type="nucleotide sequence ID" value="NZ_FNEB01000010.1"/>
</dbReference>
<dbReference type="PROSITE" id="PS50222">
    <property type="entry name" value="EF_HAND_2"/>
    <property type="match status" value="1"/>
</dbReference>
<keyword evidence="4" id="KW-1185">Reference proteome</keyword>
<dbReference type="STRING" id="490829.SAMN05421850_11030"/>
<name>A0A1G8RW21_9RHOB</name>
<protein>
    <submittedName>
        <fullName evidence="3">EF hand</fullName>
    </submittedName>
</protein>
<dbReference type="InterPro" id="IPR018247">
    <property type="entry name" value="EF_Hand_1_Ca_BS"/>
</dbReference>
<feature type="domain" description="EF-hand" evidence="2">
    <location>
        <begin position="40"/>
        <end position="75"/>
    </location>
</feature>
<keyword evidence="1" id="KW-0732">Signal</keyword>
<dbReference type="EMBL" id="FNEB01000010">
    <property type="protein sequence ID" value="SDJ21126.1"/>
    <property type="molecule type" value="Genomic_DNA"/>
</dbReference>
<reference evidence="3 4" key="1">
    <citation type="submission" date="2016-10" db="EMBL/GenBank/DDBJ databases">
        <authorList>
            <person name="de Groot N.N."/>
        </authorList>
    </citation>
    <scope>NUCLEOTIDE SEQUENCE [LARGE SCALE GENOMIC DNA]</scope>
    <source>
        <strain evidence="3 4">DSM 28010</strain>
    </source>
</reference>
<feature type="chain" id="PRO_5011546353" evidence="1">
    <location>
        <begin position="20"/>
        <end position="78"/>
    </location>
</feature>
<dbReference type="Proteomes" id="UP000199340">
    <property type="component" value="Unassembled WGS sequence"/>
</dbReference>
<dbReference type="SUPFAM" id="SSF47473">
    <property type="entry name" value="EF-hand"/>
    <property type="match status" value="1"/>
</dbReference>
<proteinExistence type="predicted"/>
<organism evidence="3 4">
    <name type="scientific">Lutimaribacter saemankumensis</name>
    <dbReference type="NCBI Taxonomy" id="490829"/>
    <lineage>
        <taxon>Bacteria</taxon>
        <taxon>Pseudomonadati</taxon>
        <taxon>Pseudomonadota</taxon>
        <taxon>Alphaproteobacteria</taxon>
        <taxon>Rhodobacterales</taxon>
        <taxon>Roseobacteraceae</taxon>
        <taxon>Lutimaribacter</taxon>
    </lineage>
</organism>
<evidence type="ECO:0000259" key="2">
    <source>
        <dbReference type="PROSITE" id="PS50222"/>
    </source>
</evidence>
<dbReference type="OrthoDB" id="5470953at2"/>
<evidence type="ECO:0000313" key="3">
    <source>
        <dbReference type="EMBL" id="SDJ21126.1"/>
    </source>
</evidence>
<dbReference type="Gene3D" id="1.10.238.10">
    <property type="entry name" value="EF-hand"/>
    <property type="match status" value="1"/>
</dbReference>
<dbReference type="AlphaFoldDB" id="A0A1G8RW21"/>